<dbReference type="GO" id="GO:0005737">
    <property type="term" value="C:cytoplasm"/>
    <property type="evidence" value="ECO:0007669"/>
    <property type="project" value="TreeGrafter"/>
</dbReference>
<name>A0AAN6EUI6_EXODE</name>
<dbReference type="AlphaFoldDB" id="A0AAN6EUI6"/>
<dbReference type="SUPFAM" id="SSF51735">
    <property type="entry name" value="NAD(P)-binding Rossmann-fold domains"/>
    <property type="match status" value="1"/>
</dbReference>
<dbReference type="EMBL" id="JAJGCB010000008">
    <property type="protein sequence ID" value="KAJ8991309.1"/>
    <property type="molecule type" value="Genomic_DNA"/>
</dbReference>
<dbReference type="PANTHER" id="PTHR48079">
    <property type="entry name" value="PROTEIN YEEZ"/>
    <property type="match status" value="1"/>
</dbReference>
<evidence type="ECO:0000313" key="3">
    <source>
        <dbReference type="Proteomes" id="UP001161757"/>
    </source>
</evidence>
<reference evidence="2" key="1">
    <citation type="submission" date="2023-01" db="EMBL/GenBank/DDBJ databases">
        <title>Exophiala dermititidis isolated from Cystic Fibrosis Patient.</title>
        <authorList>
            <person name="Kurbessoian T."/>
            <person name="Crocker A."/>
            <person name="Murante D."/>
            <person name="Hogan D.A."/>
            <person name="Stajich J.E."/>
        </authorList>
    </citation>
    <scope>NUCLEOTIDE SEQUENCE</scope>
    <source>
        <strain evidence="2">Ex8</strain>
    </source>
</reference>
<sequence length="348" mass="38231">MSGKSVFLIGPGFIGREVLDRLVSEGYTVTALARRKEHAADLEQNSGAKTVLGSLDDKDLITTQAASADIIFHTATADHLPSVQAVLAGVEKRAQEGKHTIYIHTSGTSVLDDDAKGQYKSDKIFSDDKPEDIDALPDTQAHREIDLTILRARKQLGTKAKVAIMIPPLIYGVNPKYKRTSIQLPTLTRFAIKKGYIGHVGKGASVWSQIHVFDLAQGFITLLHWLEQTDAHKVLENPYFFCENGHEFAWGEASAVIGKELYKAGKVSSPEPKTIPESDYKELFGDWTPWAIGSNSRSRAKRLRELGWQPKEKTLFESLAQDEVPLILQEKGLENFAGYGGVTAGGSS</sequence>
<dbReference type="Gene3D" id="3.40.50.720">
    <property type="entry name" value="NAD(P)-binding Rossmann-like Domain"/>
    <property type="match status" value="1"/>
</dbReference>
<accession>A0AAN6EUI6</accession>
<comment type="caution">
    <text evidence="2">The sequence shown here is derived from an EMBL/GenBank/DDBJ whole genome shotgun (WGS) entry which is preliminary data.</text>
</comment>
<dbReference type="GO" id="GO:0004029">
    <property type="term" value="F:aldehyde dehydrogenase (NAD+) activity"/>
    <property type="evidence" value="ECO:0007669"/>
    <property type="project" value="TreeGrafter"/>
</dbReference>
<dbReference type="InterPro" id="IPR016040">
    <property type="entry name" value="NAD(P)-bd_dom"/>
</dbReference>
<evidence type="ECO:0000313" key="2">
    <source>
        <dbReference type="EMBL" id="KAJ8991309.1"/>
    </source>
</evidence>
<dbReference type="InterPro" id="IPR036291">
    <property type="entry name" value="NAD(P)-bd_dom_sf"/>
</dbReference>
<organism evidence="2 3">
    <name type="scientific">Exophiala dermatitidis</name>
    <name type="common">Black yeast-like fungus</name>
    <name type="synonym">Wangiella dermatitidis</name>
    <dbReference type="NCBI Taxonomy" id="5970"/>
    <lineage>
        <taxon>Eukaryota</taxon>
        <taxon>Fungi</taxon>
        <taxon>Dikarya</taxon>
        <taxon>Ascomycota</taxon>
        <taxon>Pezizomycotina</taxon>
        <taxon>Eurotiomycetes</taxon>
        <taxon>Chaetothyriomycetidae</taxon>
        <taxon>Chaetothyriales</taxon>
        <taxon>Herpotrichiellaceae</taxon>
        <taxon>Exophiala</taxon>
    </lineage>
</organism>
<protein>
    <recommendedName>
        <fullName evidence="1">NAD(P)-binding domain-containing protein</fullName>
    </recommendedName>
</protein>
<dbReference type="PANTHER" id="PTHR48079:SF6">
    <property type="entry name" value="NAD(P)-BINDING DOMAIN-CONTAINING PROTEIN-RELATED"/>
    <property type="match status" value="1"/>
</dbReference>
<feature type="domain" description="NAD(P)-binding" evidence="1">
    <location>
        <begin position="12"/>
        <end position="119"/>
    </location>
</feature>
<proteinExistence type="predicted"/>
<dbReference type="InterPro" id="IPR051783">
    <property type="entry name" value="NAD(P)-dependent_oxidoreduct"/>
</dbReference>
<dbReference type="Proteomes" id="UP001161757">
    <property type="component" value="Unassembled WGS sequence"/>
</dbReference>
<gene>
    <name evidence="2" type="ORF">HRR80_004653</name>
</gene>
<dbReference type="Pfam" id="PF13460">
    <property type="entry name" value="NAD_binding_10"/>
    <property type="match status" value="1"/>
</dbReference>
<evidence type="ECO:0000259" key="1">
    <source>
        <dbReference type="Pfam" id="PF13460"/>
    </source>
</evidence>